<sequence length="348" mass="39261">MIDESAALKNFEFENNIIEIKDDLFCYDNAQQQALLNQKPWKADPRYFTNVKVSAKALIKMITHARSGGNIEVMGLLLGKIVDRTMIIVDVFALPVEGTETRVNAQAEGNEYMIQYLDQIREVSRNENAIGWYHSHPGYGCWLSGIDVNTQMLNQQFQEPFLAVVIDPVRSVSAGKVEIGAFRTFPAGFAPTTADSSDFQAVPIDKIEDFGVHANQYYPLEITYFKSALDTLVIDQLWSKYWVNTLSQSTLFSNRDFFSRQLQDVQKKISSATSKIQQRGIARTAAEFYFPESESDIEKRENRKKPYYTSALSKTSEECAKATSEATHAVISELLKQALFGLPSARSI</sequence>
<keyword evidence="2" id="KW-1185">Reference proteome</keyword>
<dbReference type="EMBL" id="QTSX02007175">
    <property type="protein sequence ID" value="KAJ9050086.1"/>
    <property type="molecule type" value="Genomic_DNA"/>
</dbReference>
<evidence type="ECO:0000313" key="1">
    <source>
        <dbReference type="EMBL" id="KAJ9050086.1"/>
    </source>
</evidence>
<evidence type="ECO:0000313" key="2">
    <source>
        <dbReference type="Proteomes" id="UP001165960"/>
    </source>
</evidence>
<gene>
    <name evidence="1" type="primary">RRI1_1</name>
    <name evidence="1" type="ORF">DSO57_1017765</name>
</gene>
<dbReference type="Proteomes" id="UP001165960">
    <property type="component" value="Unassembled WGS sequence"/>
</dbReference>
<organism evidence="1 2">
    <name type="scientific">Entomophthora muscae</name>
    <dbReference type="NCBI Taxonomy" id="34485"/>
    <lineage>
        <taxon>Eukaryota</taxon>
        <taxon>Fungi</taxon>
        <taxon>Fungi incertae sedis</taxon>
        <taxon>Zoopagomycota</taxon>
        <taxon>Entomophthoromycotina</taxon>
        <taxon>Entomophthoromycetes</taxon>
        <taxon>Entomophthorales</taxon>
        <taxon>Entomophthoraceae</taxon>
        <taxon>Entomophthora</taxon>
    </lineage>
</organism>
<reference evidence="1" key="1">
    <citation type="submission" date="2022-04" db="EMBL/GenBank/DDBJ databases">
        <title>Genome of the entomopathogenic fungus Entomophthora muscae.</title>
        <authorList>
            <person name="Elya C."/>
            <person name="Lovett B.R."/>
            <person name="Lee E."/>
            <person name="Macias A.M."/>
            <person name="Hajek A.E."/>
            <person name="De Bivort B.L."/>
            <person name="Kasson M.T."/>
            <person name="De Fine Licht H.H."/>
            <person name="Stajich J.E."/>
        </authorList>
    </citation>
    <scope>NUCLEOTIDE SEQUENCE</scope>
    <source>
        <strain evidence="1">Berkeley</strain>
    </source>
</reference>
<protein>
    <submittedName>
        <fullName evidence="1">COP9 signalosome catalytic subunit rri1</fullName>
    </submittedName>
</protein>
<accession>A0ACC2RJ29</accession>
<comment type="caution">
    <text evidence="1">The sequence shown here is derived from an EMBL/GenBank/DDBJ whole genome shotgun (WGS) entry which is preliminary data.</text>
</comment>
<name>A0ACC2RJ29_9FUNG</name>
<proteinExistence type="predicted"/>